<dbReference type="InterPro" id="IPR022476">
    <property type="entry name" value="Spore_YabP/YqfC"/>
</dbReference>
<protein>
    <submittedName>
        <fullName evidence="1">YabP/YqfC family sporulation protein</fullName>
    </submittedName>
</protein>
<comment type="caution">
    <text evidence="1">The sequence shown here is derived from an EMBL/GenBank/DDBJ whole genome shotgun (WGS) entry which is preliminary data.</text>
</comment>
<dbReference type="RefSeq" id="WP_186888531.1">
    <property type="nucleotide sequence ID" value="NZ_JACONZ010000004.1"/>
</dbReference>
<dbReference type="Proteomes" id="UP000659630">
    <property type="component" value="Unassembled WGS sequence"/>
</dbReference>
<organism evidence="1 2">
    <name type="scientific">Anaerofilum hominis</name>
    <dbReference type="NCBI Taxonomy" id="2763016"/>
    <lineage>
        <taxon>Bacteria</taxon>
        <taxon>Bacillati</taxon>
        <taxon>Bacillota</taxon>
        <taxon>Clostridia</taxon>
        <taxon>Eubacteriales</taxon>
        <taxon>Oscillospiraceae</taxon>
        <taxon>Anaerofilum</taxon>
    </lineage>
</organism>
<dbReference type="EMBL" id="JACONZ010000004">
    <property type="protein sequence ID" value="MBC5582186.1"/>
    <property type="molecule type" value="Genomic_DNA"/>
</dbReference>
<proteinExistence type="predicted"/>
<dbReference type="AlphaFoldDB" id="A0A923KWR3"/>
<reference evidence="1" key="1">
    <citation type="submission" date="2020-08" db="EMBL/GenBank/DDBJ databases">
        <title>Genome public.</title>
        <authorList>
            <person name="Liu C."/>
            <person name="Sun Q."/>
        </authorList>
    </citation>
    <scope>NUCLEOTIDE SEQUENCE</scope>
    <source>
        <strain evidence="1">BX8</strain>
    </source>
</reference>
<accession>A0A923KWR3</accession>
<keyword evidence="2" id="KW-1185">Reference proteome</keyword>
<name>A0A923KWR3_9FIRM</name>
<sequence length="75" mass="8429">MLHINCNGSVQVDNSRGIVLYNENAVELDMGKTRVRLSGDDLALETVEKGIVLVRGRIFNLEFFYSAGEDQKRRG</sequence>
<evidence type="ECO:0000313" key="2">
    <source>
        <dbReference type="Proteomes" id="UP000659630"/>
    </source>
</evidence>
<evidence type="ECO:0000313" key="1">
    <source>
        <dbReference type="EMBL" id="MBC5582186.1"/>
    </source>
</evidence>
<gene>
    <name evidence="1" type="ORF">H8S23_11775</name>
</gene>
<dbReference type="Pfam" id="PF07873">
    <property type="entry name" value="YabP"/>
    <property type="match status" value="1"/>
</dbReference>